<evidence type="ECO:0000256" key="1">
    <source>
        <dbReference type="SAM" id="MobiDB-lite"/>
    </source>
</evidence>
<reference evidence="4" key="1">
    <citation type="journal article" date="2019" name="Int. J. Syst. Evol. Microbiol.">
        <title>The Global Catalogue of Microorganisms (GCM) 10K type strain sequencing project: providing services to taxonomists for standard genome sequencing and annotation.</title>
        <authorList>
            <consortium name="The Broad Institute Genomics Platform"/>
            <consortium name="The Broad Institute Genome Sequencing Center for Infectious Disease"/>
            <person name="Wu L."/>
            <person name="Ma J."/>
        </authorList>
    </citation>
    <scope>NUCLEOTIDE SEQUENCE [LARGE SCALE GENOMIC DNA]</scope>
    <source>
        <strain evidence="4">CCUG 53519</strain>
    </source>
</reference>
<feature type="transmembrane region" description="Helical" evidence="2">
    <location>
        <begin position="6"/>
        <end position="25"/>
    </location>
</feature>
<keyword evidence="2" id="KW-1133">Transmembrane helix</keyword>
<evidence type="ECO:0000313" key="4">
    <source>
        <dbReference type="Proteomes" id="UP001597169"/>
    </source>
</evidence>
<dbReference type="EMBL" id="JBHTKX010000001">
    <property type="protein sequence ID" value="MFD1126719.1"/>
    <property type="molecule type" value="Genomic_DNA"/>
</dbReference>
<dbReference type="Proteomes" id="UP001597169">
    <property type="component" value="Unassembled WGS sequence"/>
</dbReference>
<organism evidence="3 4">
    <name type="scientific">Paenibacillus provencensis</name>
    <dbReference type="NCBI Taxonomy" id="441151"/>
    <lineage>
        <taxon>Bacteria</taxon>
        <taxon>Bacillati</taxon>
        <taxon>Bacillota</taxon>
        <taxon>Bacilli</taxon>
        <taxon>Bacillales</taxon>
        <taxon>Paenibacillaceae</taxon>
        <taxon>Paenibacillus</taxon>
    </lineage>
</organism>
<dbReference type="RefSeq" id="WP_091158620.1">
    <property type="nucleotide sequence ID" value="NZ_JBHTKX010000001.1"/>
</dbReference>
<feature type="region of interest" description="Disordered" evidence="1">
    <location>
        <begin position="115"/>
        <end position="146"/>
    </location>
</feature>
<accession>A0ABW3PQG5</accession>
<name>A0ABW3PQG5_9BACL</name>
<feature type="compositionally biased region" description="Acidic residues" evidence="1">
    <location>
        <begin position="61"/>
        <end position="75"/>
    </location>
</feature>
<keyword evidence="2" id="KW-0472">Membrane</keyword>
<sequence length="172" mass="19889">MNLIEWVMNNFIFVLGAIFALVSFIGKSKKPNDEHPSQRAPRPGNHPQDARQQQRPYDTRYEDDEEENENYEDDSSSYSDQPQPAYAAAQNEALEQKLRELEVEKMRTERARLKLEHKAQRQKASRVKPLETTTDASANHAPLSSDEIRKGIIWAEILGPPRAKQSFTRQRK</sequence>
<keyword evidence="2" id="KW-0812">Transmembrane</keyword>
<feature type="region of interest" description="Disordered" evidence="1">
    <location>
        <begin position="29"/>
        <end position="89"/>
    </location>
</feature>
<evidence type="ECO:0000256" key="2">
    <source>
        <dbReference type="SAM" id="Phobius"/>
    </source>
</evidence>
<gene>
    <name evidence="3" type="ORF">ACFQ3J_00840</name>
</gene>
<proteinExistence type="predicted"/>
<protein>
    <submittedName>
        <fullName evidence="3">Uncharacterized protein</fullName>
    </submittedName>
</protein>
<evidence type="ECO:0000313" key="3">
    <source>
        <dbReference type="EMBL" id="MFD1126719.1"/>
    </source>
</evidence>
<keyword evidence="4" id="KW-1185">Reference proteome</keyword>
<comment type="caution">
    <text evidence="3">The sequence shown here is derived from an EMBL/GenBank/DDBJ whole genome shotgun (WGS) entry which is preliminary data.</text>
</comment>